<dbReference type="PROSITE" id="PS50928">
    <property type="entry name" value="ABC_TM1"/>
    <property type="match status" value="1"/>
</dbReference>
<evidence type="ECO:0000256" key="3">
    <source>
        <dbReference type="ARBA" id="ARBA00022475"/>
    </source>
</evidence>
<keyword evidence="5 7" id="KW-1133">Transmembrane helix</keyword>
<dbReference type="Pfam" id="PF00528">
    <property type="entry name" value="BPD_transp_1"/>
    <property type="match status" value="1"/>
</dbReference>
<feature type="domain" description="ABC transmembrane type-1" evidence="8">
    <location>
        <begin position="79"/>
        <end position="263"/>
    </location>
</feature>
<reference evidence="9" key="1">
    <citation type="submission" date="2006-06" db="EMBL/GenBank/DDBJ databases">
        <title>Complete sequence of chromosome of Chelativorans sp. BNC1.</title>
        <authorList>
            <consortium name="US DOE Joint Genome Institute"/>
            <person name="Copeland A."/>
            <person name="Lucas S."/>
            <person name="Lapidus A."/>
            <person name="Barry K."/>
            <person name="Detter J.C."/>
            <person name="Glavina del Rio T."/>
            <person name="Hammon N."/>
            <person name="Israni S."/>
            <person name="Dalin E."/>
            <person name="Tice H."/>
            <person name="Pitluck S."/>
            <person name="Chertkov O."/>
            <person name="Brettin T."/>
            <person name="Bruce D."/>
            <person name="Han C."/>
            <person name="Tapia R."/>
            <person name="Gilna P."/>
            <person name="Schmutz J."/>
            <person name="Larimer F."/>
            <person name="Land M."/>
            <person name="Hauser L."/>
            <person name="Kyrpides N."/>
            <person name="Mikhailova N."/>
            <person name="Richardson P."/>
        </authorList>
    </citation>
    <scope>NUCLEOTIDE SEQUENCE</scope>
    <source>
        <strain evidence="9">BNC1</strain>
    </source>
</reference>
<comment type="subcellular location">
    <subcellularLocation>
        <location evidence="1 7">Cell membrane</location>
        <topology evidence="1 7">Multi-pass membrane protein</topology>
    </subcellularLocation>
</comment>
<protein>
    <submittedName>
        <fullName evidence="9">Binding-protein-dependent transport systems inner membrane component</fullName>
    </submittedName>
</protein>
<dbReference type="AlphaFoldDB" id="Q11E41"/>
<keyword evidence="6 7" id="KW-0472">Membrane</keyword>
<dbReference type="InterPro" id="IPR035906">
    <property type="entry name" value="MetI-like_sf"/>
</dbReference>
<feature type="transmembrane region" description="Helical" evidence="7">
    <location>
        <begin position="241"/>
        <end position="259"/>
    </location>
</feature>
<accession>Q11E41</accession>
<keyword evidence="4 7" id="KW-0812">Transmembrane</keyword>
<gene>
    <name evidence="9" type="ordered locus">Meso_2962</name>
</gene>
<evidence type="ECO:0000256" key="4">
    <source>
        <dbReference type="ARBA" id="ARBA00022692"/>
    </source>
</evidence>
<dbReference type="SUPFAM" id="SSF161098">
    <property type="entry name" value="MetI-like"/>
    <property type="match status" value="1"/>
</dbReference>
<evidence type="ECO:0000256" key="5">
    <source>
        <dbReference type="ARBA" id="ARBA00022989"/>
    </source>
</evidence>
<dbReference type="Gene3D" id="1.10.3720.10">
    <property type="entry name" value="MetI-like"/>
    <property type="match status" value="1"/>
</dbReference>
<evidence type="ECO:0000313" key="9">
    <source>
        <dbReference type="EMBL" id="ABG64334.1"/>
    </source>
</evidence>
<dbReference type="HOGENOM" id="CLU_046113_2_2_5"/>
<dbReference type="EMBL" id="CP000390">
    <property type="protein sequence ID" value="ABG64334.1"/>
    <property type="molecule type" value="Genomic_DNA"/>
</dbReference>
<evidence type="ECO:0000256" key="2">
    <source>
        <dbReference type="ARBA" id="ARBA00022448"/>
    </source>
</evidence>
<dbReference type="STRING" id="266779.Meso_2962"/>
<evidence type="ECO:0000256" key="1">
    <source>
        <dbReference type="ARBA" id="ARBA00004651"/>
    </source>
</evidence>
<feature type="transmembrane region" description="Helical" evidence="7">
    <location>
        <begin position="117"/>
        <end position="139"/>
    </location>
</feature>
<dbReference type="KEGG" id="mes:Meso_2962"/>
<feature type="transmembrane region" description="Helical" evidence="7">
    <location>
        <begin position="145"/>
        <end position="164"/>
    </location>
</feature>
<dbReference type="OrthoDB" id="8138334at2"/>
<evidence type="ECO:0000259" key="8">
    <source>
        <dbReference type="PROSITE" id="PS50928"/>
    </source>
</evidence>
<dbReference type="GO" id="GO:0055085">
    <property type="term" value="P:transmembrane transport"/>
    <property type="evidence" value="ECO:0007669"/>
    <property type="project" value="InterPro"/>
</dbReference>
<dbReference type="PANTHER" id="PTHR30151:SF20">
    <property type="entry name" value="ABC TRANSPORTER PERMEASE PROTEIN HI_0355-RELATED"/>
    <property type="match status" value="1"/>
</dbReference>
<comment type="similarity">
    <text evidence="7">Belongs to the binding-protein-dependent transport system permease family.</text>
</comment>
<dbReference type="PANTHER" id="PTHR30151">
    <property type="entry name" value="ALKANE SULFONATE ABC TRANSPORTER-RELATED, MEMBRANE SUBUNIT"/>
    <property type="match status" value="1"/>
</dbReference>
<evidence type="ECO:0000256" key="7">
    <source>
        <dbReference type="RuleBase" id="RU363032"/>
    </source>
</evidence>
<feature type="transmembrane region" description="Helical" evidence="7">
    <location>
        <begin position="76"/>
        <end position="105"/>
    </location>
</feature>
<evidence type="ECO:0000256" key="6">
    <source>
        <dbReference type="ARBA" id="ARBA00023136"/>
    </source>
</evidence>
<dbReference type="CDD" id="cd06261">
    <property type="entry name" value="TM_PBP2"/>
    <property type="match status" value="1"/>
</dbReference>
<dbReference type="eggNOG" id="COG0600">
    <property type="taxonomic scope" value="Bacteria"/>
</dbReference>
<feature type="transmembrane region" description="Helical" evidence="7">
    <location>
        <begin position="208"/>
        <end position="229"/>
    </location>
</feature>
<keyword evidence="2 7" id="KW-0813">Transport</keyword>
<sequence>MSVTGNAVTGKVGAASAPVPLIGRKLKINIGRLVLLAAFLGIWEFASGRLVAEFFVSKPSKIFAVLNEWLWSGTLAFHASITATEALTGFILGGFIGMIMGTILGRSQGLAELLEPFIMAFYSLPKVALAPLFVMWLGIGISMKITLTAAIVFFLVFLNTYTGVRSVSKELVTIMHLMGAKERHILLKVVIPSALSWVFAGLKVSVPYALIGAIVGELIASNRGLGYLLSSSAGQFDTAGVFAALAAVIALAALLNLFVKLLEVKMAPWKTVETQQEFTI</sequence>
<organism evidence="9">
    <name type="scientific">Chelativorans sp. (strain BNC1)</name>
    <dbReference type="NCBI Taxonomy" id="266779"/>
    <lineage>
        <taxon>Bacteria</taxon>
        <taxon>Pseudomonadati</taxon>
        <taxon>Pseudomonadota</taxon>
        <taxon>Alphaproteobacteria</taxon>
        <taxon>Hyphomicrobiales</taxon>
        <taxon>Phyllobacteriaceae</taxon>
        <taxon>Chelativorans</taxon>
    </lineage>
</organism>
<feature type="transmembrane region" description="Helical" evidence="7">
    <location>
        <begin position="33"/>
        <end position="56"/>
    </location>
</feature>
<dbReference type="InterPro" id="IPR000515">
    <property type="entry name" value="MetI-like"/>
</dbReference>
<proteinExistence type="inferred from homology"/>
<keyword evidence="3" id="KW-1003">Cell membrane</keyword>
<name>Q11E41_CHESB</name>
<dbReference type="GO" id="GO:0005886">
    <property type="term" value="C:plasma membrane"/>
    <property type="evidence" value="ECO:0007669"/>
    <property type="project" value="UniProtKB-SubCell"/>
</dbReference>